<dbReference type="STRING" id="1121302.SAMN02745163_03497"/>
<reference evidence="1 2" key="1">
    <citation type="submission" date="2016-11" db="EMBL/GenBank/DDBJ databases">
        <authorList>
            <person name="Jaros S."/>
            <person name="Januszkiewicz K."/>
            <person name="Wedrychowicz H."/>
        </authorList>
    </citation>
    <scope>NUCLEOTIDE SEQUENCE [LARGE SCALE GENOMIC DNA]</scope>
    <source>
        <strain evidence="1 2">DSM 21758</strain>
    </source>
</reference>
<keyword evidence="2" id="KW-1185">Reference proteome</keyword>
<name>A0A1M6QZ56_9CLOT</name>
<accession>A0A1M6QZ56</accession>
<gene>
    <name evidence="1" type="ORF">SAMN02745163_03497</name>
</gene>
<proteinExistence type="predicted"/>
<organism evidence="1 2">
    <name type="scientific">Clostridium cavendishii DSM 21758</name>
    <dbReference type="NCBI Taxonomy" id="1121302"/>
    <lineage>
        <taxon>Bacteria</taxon>
        <taxon>Bacillati</taxon>
        <taxon>Bacillota</taxon>
        <taxon>Clostridia</taxon>
        <taxon>Eubacteriales</taxon>
        <taxon>Clostridiaceae</taxon>
        <taxon>Clostridium</taxon>
    </lineage>
</organism>
<dbReference type="EMBL" id="FQZB01000015">
    <property type="protein sequence ID" value="SHK25378.1"/>
    <property type="molecule type" value="Genomic_DNA"/>
</dbReference>
<dbReference type="AlphaFoldDB" id="A0A1M6QZ56"/>
<dbReference type="Proteomes" id="UP000184310">
    <property type="component" value="Unassembled WGS sequence"/>
</dbReference>
<evidence type="ECO:0000313" key="1">
    <source>
        <dbReference type="EMBL" id="SHK25378.1"/>
    </source>
</evidence>
<sequence length="53" mass="6223">MIKKNKQKENSKTIICPICGETMKENPYAYDNRQYDKIAYKCDFCGHKCSKIT</sequence>
<evidence type="ECO:0000313" key="2">
    <source>
        <dbReference type="Proteomes" id="UP000184310"/>
    </source>
</evidence>
<dbReference type="RefSeq" id="WP_200802905.1">
    <property type="nucleotide sequence ID" value="NZ_FQZB01000015.1"/>
</dbReference>
<protein>
    <submittedName>
        <fullName evidence="1">Uncharacterized protein</fullName>
    </submittedName>
</protein>